<proteinExistence type="predicted"/>
<comment type="caution">
    <text evidence="1">The sequence shown here is derived from an EMBL/GenBank/DDBJ whole genome shotgun (WGS) entry which is preliminary data.</text>
</comment>
<name>A0A9P6ADA4_9AGAM</name>
<reference evidence="1" key="1">
    <citation type="journal article" date="2020" name="Nat. Commun.">
        <title>Large-scale genome sequencing of mycorrhizal fungi provides insights into the early evolution of symbiotic traits.</title>
        <authorList>
            <person name="Miyauchi S."/>
            <person name="Kiss E."/>
            <person name="Kuo A."/>
            <person name="Drula E."/>
            <person name="Kohler A."/>
            <person name="Sanchez-Garcia M."/>
            <person name="Morin E."/>
            <person name="Andreopoulos B."/>
            <person name="Barry K.W."/>
            <person name="Bonito G."/>
            <person name="Buee M."/>
            <person name="Carver A."/>
            <person name="Chen C."/>
            <person name="Cichocki N."/>
            <person name="Clum A."/>
            <person name="Culley D."/>
            <person name="Crous P.W."/>
            <person name="Fauchery L."/>
            <person name="Girlanda M."/>
            <person name="Hayes R.D."/>
            <person name="Keri Z."/>
            <person name="LaButti K."/>
            <person name="Lipzen A."/>
            <person name="Lombard V."/>
            <person name="Magnuson J."/>
            <person name="Maillard F."/>
            <person name="Murat C."/>
            <person name="Nolan M."/>
            <person name="Ohm R.A."/>
            <person name="Pangilinan J."/>
            <person name="Pereira M.F."/>
            <person name="Perotto S."/>
            <person name="Peter M."/>
            <person name="Pfister S."/>
            <person name="Riley R."/>
            <person name="Sitrit Y."/>
            <person name="Stielow J.B."/>
            <person name="Szollosi G."/>
            <person name="Zifcakova L."/>
            <person name="Stursova M."/>
            <person name="Spatafora J.W."/>
            <person name="Tedersoo L."/>
            <person name="Vaario L.M."/>
            <person name="Yamada A."/>
            <person name="Yan M."/>
            <person name="Wang P."/>
            <person name="Xu J."/>
            <person name="Bruns T."/>
            <person name="Baldrian P."/>
            <person name="Vilgalys R."/>
            <person name="Dunand C."/>
            <person name="Henrissat B."/>
            <person name="Grigoriev I.V."/>
            <person name="Hibbett D."/>
            <person name="Nagy L.G."/>
            <person name="Martin F.M."/>
        </authorList>
    </citation>
    <scope>NUCLEOTIDE SEQUENCE</scope>
    <source>
        <strain evidence="1">UP504</strain>
    </source>
</reference>
<evidence type="ECO:0000313" key="2">
    <source>
        <dbReference type="Proteomes" id="UP000886523"/>
    </source>
</evidence>
<dbReference type="EMBL" id="MU129588">
    <property type="protein sequence ID" value="KAF9502816.1"/>
    <property type="molecule type" value="Genomic_DNA"/>
</dbReference>
<dbReference type="Proteomes" id="UP000886523">
    <property type="component" value="Unassembled WGS sequence"/>
</dbReference>
<dbReference type="AlphaFoldDB" id="A0A9P6ADA4"/>
<sequence length="74" mass="8194">MMYTETSCCGADRCMFGSIFVVWASRRSRSHHLKSSNAILTEQHNNGGTRLCFSFSTGTSRLRVLMLAVGVFAT</sequence>
<protein>
    <submittedName>
        <fullName evidence="1">Uncharacterized protein</fullName>
    </submittedName>
</protein>
<organism evidence="1 2">
    <name type="scientific">Hydnum rufescens UP504</name>
    <dbReference type="NCBI Taxonomy" id="1448309"/>
    <lineage>
        <taxon>Eukaryota</taxon>
        <taxon>Fungi</taxon>
        <taxon>Dikarya</taxon>
        <taxon>Basidiomycota</taxon>
        <taxon>Agaricomycotina</taxon>
        <taxon>Agaricomycetes</taxon>
        <taxon>Cantharellales</taxon>
        <taxon>Hydnaceae</taxon>
        <taxon>Hydnum</taxon>
    </lineage>
</organism>
<gene>
    <name evidence="1" type="ORF">BS47DRAFT_1356683</name>
</gene>
<keyword evidence="2" id="KW-1185">Reference proteome</keyword>
<accession>A0A9P6ADA4</accession>
<evidence type="ECO:0000313" key="1">
    <source>
        <dbReference type="EMBL" id="KAF9502816.1"/>
    </source>
</evidence>